<keyword evidence="1" id="KW-0812">Transmembrane</keyword>
<evidence type="ECO:0000256" key="1">
    <source>
        <dbReference type="SAM" id="Phobius"/>
    </source>
</evidence>
<feature type="transmembrane region" description="Helical" evidence="1">
    <location>
        <begin position="103"/>
        <end position="123"/>
    </location>
</feature>
<sequence length="135" mass="15459">MIFNRFVCVVGRGVCLSWCDLQCLIKIFVFFSFTSFLKISRNPISIETTSKFPFVSCEFVCLCVYVCVSGLFYVFDFVPLANHYLICSTENCFVLLLCVDFILRFYVGFSTSTILIICVFIIVSNTKSNRFSLVC</sequence>
<name>A0A8D8FLS5_CULPI</name>
<dbReference type="EMBL" id="HBUE01075458">
    <property type="protein sequence ID" value="CAG6474749.1"/>
    <property type="molecule type" value="Transcribed_RNA"/>
</dbReference>
<dbReference type="AlphaFoldDB" id="A0A8D8FLS5"/>
<evidence type="ECO:0000313" key="2">
    <source>
        <dbReference type="EMBL" id="CAG6474749.1"/>
    </source>
</evidence>
<protein>
    <submittedName>
        <fullName evidence="2">(northern house mosquito) hypothetical protein</fullName>
    </submittedName>
</protein>
<keyword evidence="1" id="KW-0472">Membrane</keyword>
<reference evidence="2" key="1">
    <citation type="submission" date="2021-05" db="EMBL/GenBank/DDBJ databases">
        <authorList>
            <person name="Alioto T."/>
            <person name="Alioto T."/>
            <person name="Gomez Garrido J."/>
        </authorList>
    </citation>
    <scope>NUCLEOTIDE SEQUENCE</scope>
</reference>
<accession>A0A8D8FLS5</accession>
<feature type="transmembrane region" description="Helical" evidence="1">
    <location>
        <begin position="52"/>
        <end position="75"/>
    </location>
</feature>
<proteinExistence type="predicted"/>
<keyword evidence="1" id="KW-1133">Transmembrane helix</keyword>
<organism evidence="2">
    <name type="scientific">Culex pipiens</name>
    <name type="common">House mosquito</name>
    <dbReference type="NCBI Taxonomy" id="7175"/>
    <lineage>
        <taxon>Eukaryota</taxon>
        <taxon>Metazoa</taxon>
        <taxon>Ecdysozoa</taxon>
        <taxon>Arthropoda</taxon>
        <taxon>Hexapoda</taxon>
        <taxon>Insecta</taxon>
        <taxon>Pterygota</taxon>
        <taxon>Neoptera</taxon>
        <taxon>Endopterygota</taxon>
        <taxon>Diptera</taxon>
        <taxon>Nematocera</taxon>
        <taxon>Culicoidea</taxon>
        <taxon>Culicidae</taxon>
        <taxon>Culicinae</taxon>
        <taxon>Culicini</taxon>
        <taxon>Culex</taxon>
        <taxon>Culex</taxon>
    </lineage>
</organism>